<reference evidence="4" key="1">
    <citation type="submission" date="2016-10" db="EMBL/GenBank/DDBJ databases">
        <authorList>
            <person name="Varghese N."/>
            <person name="Submissions S."/>
        </authorList>
    </citation>
    <scope>NUCLEOTIDE SEQUENCE [LARGE SCALE GENOMIC DNA]</scope>
    <source>
        <strain evidence="4">BL47</strain>
    </source>
</reference>
<name>A0A1H0K0C5_9HYPH</name>
<feature type="signal peptide" evidence="2">
    <location>
        <begin position="1"/>
        <end position="23"/>
    </location>
</feature>
<dbReference type="Proteomes" id="UP000198704">
    <property type="component" value="Unassembled WGS sequence"/>
</dbReference>
<accession>A0A1H0K0C5</accession>
<evidence type="ECO:0000313" key="3">
    <source>
        <dbReference type="EMBL" id="SDO49406.1"/>
    </source>
</evidence>
<evidence type="ECO:0000256" key="2">
    <source>
        <dbReference type="SAM" id="SignalP"/>
    </source>
</evidence>
<feature type="region of interest" description="Disordered" evidence="1">
    <location>
        <begin position="26"/>
        <end position="83"/>
    </location>
</feature>
<dbReference type="EMBL" id="FNHS01000024">
    <property type="protein sequence ID" value="SDO49406.1"/>
    <property type="molecule type" value="Genomic_DNA"/>
</dbReference>
<dbReference type="AlphaFoldDB" id="A0A1H0K0C5"/>
<dbReference type="RefSeq" id="WP_091722085.1">
    <property type="nucleotide sequence ID" value="NZ_FNHS01000024.1"/>
</dbReference>
<feature type="compositionally biased region" description="Basic and acidic residues" evidence="1">
    <location>
        <begin position="26"/>
        <end position="38"/>
    </location>
</feature>
<proteinExistence type="predicted"/>
<feature type="chain" id="PRO_5011787698" evidence="2">
    <location>
        <begin position="24"/>
        <end position="83"/>
    </location>
</feature>
<keyword evidence="4" id="KW-1185">Reference proteome</keyword>
<protein>
    <submittedName>
        <fullName evidence="3">Uncharacterized protein</fullName>
    </submittedName>
</protein>
<organism evidence="3 4">
    <name type="scientific">Methylobacterium phyllostachyos</name>
    <dbReference type="NCBI Taxonomy" id="582672"/>
    <lineage>
        <taxon>Bacteria</taxon>
        <taxon>Pseudomonadati</taxon>
        <taxon>Pseudomonadota</taxon>
        <taxon>Alphaproteobacteria</taxon>
        <taxon>Hyphomicrobiales</taxon>
        <taxon>Methylobacteriaceae</taxon>
        <taxon>Methylobacterium</taxon>
    </lineage>
</organism>
<gene>
    <name evidence="3" type="ORF">SAMN05216360_12439</name>
</gene>
<keyword evidence="2" id="KW-0732">Signal</keyword>
<sequence length="83" mass="8051">MRHLTRTVLLAGLLTCAAGVTYAAEGKDDGSVAGRKDGASTTSMGAGGLTGTGATRDGARMGTEKTQTGGAKPPSAPAAGTTR</sequence>
<feature type="compositionally biased region" description="Low complexity" evidence="1">
    <location>
        <begin position="68"/>
        <end position="83"/>
    </location>
</feature>
<evidence type="ECO:0000256" key="1">
    <source>
        <dbReference type="SAM" id="MobiDB-lite"/>
    </source>
</evidence>
<evidence type="ECO:0000313" key="4">
    <source>
        <dbReference type="Proteomes" id="UP000198704"/>
    </source>
</evidence>